<comment type="caution">
    <text evidence="3">The sequence shown here is derived from an EMBL/GenBank/DDBJ whole genome shotgun (WGS) entry which is preliminary data.</text>
</comment>
<dbReference type="SUPFAM" id="SSF51726">
    <property type="entry name" value="UROD/MetE-like"/>
    <property type="match status" value="1"/>
</dbReference>
<feature type="domain" description="Uroporphyrinogen decarboxylase (URO-D)" evidence="1">
    <location>
        <begin position="36"/>
        <end position="334"/>
    </location>
</feature>
<dbReference type="Gene3D" id="3.20.20.210">
    <property type="match status" value="1"/>
</dbReference>
<dbReference type="PANTHER" id="PTHR47099">
    <property type="entry name" value="METHYLCOBAMIDE:COM METHYLTRANSFERASE MTBA"/>
    <property type="match status" value="1"/>
</dbReference>
<dbReference type="Pfam" id="PF01208">
    <property type="entry name" value="URO-D"/>
    <property type="match status" value="1"/>
</dbReference>
<evidence type="ECO:0000313" key="3">
    <source>
        <dbReference type="EMBL" id="HFJ53786.1"/>
    </source>
</evidence>
<protein>
    <recommendedName>
        <fullName evidence="1">Uroporphyrinogen decarboxylase (URO-D) domain-containing protein</fullName>
    </recommendedName>
</protein>
<proteinExistence type="predicted"/>
<evidence type="ECO:0000259" key="1">
    <source>
        <dbReference type="Pfam" id="PF01208"/>
    </source>
</evidence>
<dbReference type="GO" id="GO:0006779">
    <property type="term" value="P:porphyrin-containing compound biosynthetic process"/>
    <property type="evidence" value="ECO:0007669"/>
    <property type="project" value="InterPro"/>
</dbReference>
<name>A0A7C3EHD9_UNCW3</name>
<accession>A0A7C3EHD9</accession>
<organism evidence="3">
    <name type="scientific">candidate division WOR-3 bacterium</name>
    <dbReference type="NCBI Taxonomy" id="2052148"/>
    <lineage>
        <taxon>Bacteria</taxon>
        <taxon>Bacteria division WOR-3</taxon>
    </lineage>
</organism>
<reference evidence="3" key="1">
    <citation type="journal article" date="2020" name="mSystems">
        <title>Genome- and Community-Level Interaction Insights into Carbon Utilization and Element Cycling Functions of Hydrothermarchaeota in Hydrothermal Sediment.</title>
        <authorList>
            <person name="Zhou Z."/>
            <person name="Liu Y."/>
            <person name="Xu W."/>
            <person name="Pan J."/>
            <person name="Luo Z.H."/>
            <person name="Li M."/>
        </authorList>
    </citation>
    <scope>NUCLEOTIDE SEQUENCE [LARGE SCALE GENOMIC DNA]</scope>
    <source>
        <strain evidence="2">SpSt-265</strain>
        <strain evidence="3">SpSt-465</strain>
    </source>
</reference>
<dbReference type="EMBL" id="DSLG01000008">
    <property type="protein sequence ID" value="HEA87948.1"/>
    <property type="molecule type" value="Genomic_DNA"/>
</dbReference>
<gene>
    <name evidence="2" type="ORF">ENP94_08110</name>
    <name evidence="3" type="ORF">ENS16_03755</name>
</gene>
<sequence>MKTKQEKITRLLHLPAAELIRQQSEPAVFPIVVANCAARLAGEKLSRVLTDPELLCAVLNHSYRRFDYDLVMVFADVLVEAEAMGCQIEIPEDEPPVLLRPAGVHARIADPQRSGRMPVILAAIRKLRQLTADEVFILGSLKGPFSLASFLAGPEEFLALLVEAPAQADHFLRLATENQKHFARAIIQAGGIPFIGDPMASGSLISREQFARFALPCLRELISTIHALGSWTGLHICGDTTAHLDLLATSGAEILSIDDISIELARQRFGPERIIMGNVSTTLLADGTPAEVRSAAEKCLASALPKLILASACDVPPVTPSANIQTLVQTAREWQWS</sequence>
<dbReference type="GO" id="GO:0004853">
    <property type="term" value="F:uroporphyrinogen decarboxylase activity"/>
    <property type="evidence" value="ECO:0007669"/>
    <property type="project" value="InterPro"/>
</dbReference>
<dbReference type="EMBL" id="DSTU01000004">
    <property type="protein sequence ID" value="HFJ53786.1"/>
    <property type="molecule type" value="Genomic_DNA"/>
</dbReference>
<dbReference type="PANTHER" id="PTHR47099:SF1">
    <property type="entry name" value="METHYLCOBAMIDE:COM METHYLTRANSFERASE MTBA"/>
    <property type="match status" value="1"/>
</dbReference>
<dbReference type="InterPro" id="IPR038071">
    <property type="entry name" value="UROD/MetE-like_sf"/>
</dbReference>
<dbReference type="InterPro" id="IPR052024">
    <property type="entry name" value="Methanogen_methyltrans"/>
</dbReference>
<dbReference type="InterPro" id="IPR000257">
    <property type="entry name" value="Uroporphyrinogen_deCOase"/>
</dbReference>
<dbReference type="AlphaFoldDB" id="A0A7C3EHD9"/>
<evidence type="ECO:0000313" key="2">
    <source>
        <dbReference type="EMBL" id="HEA87948.1"/>
    </source>
</evidence>
<dbReference type="CDD" id="cd03465">
    <property type="entry name" value="URO-D_like"/>
    <property type="match status" value="1"/>
</dbReference>